<dbReference type="STRING" id="720554.Clocl_0978"/>
<dbReference type="eggNOG" id="COG0650">
    <property type="taxonomic scope" value="Bacteria"/>
</dbReference>
<feature type="transmembrane region" description="Helical" evidence="5">
    <location>
        <begin position="157"/>
        <end position="175"/>
    </location>
</feature>
<reference evidence="6 7" key="2">
    <citation type="journal article" date="2012" name="Stand. Genomic Sci.">
        <title>Complete Genome Sequence of Clostridium clariflavum DSM 19732.</title>
        <authorList>
            <person name="Izquierdo J.A."/>
            <person name="Goodwin L."/>
            <person name="Davenport K.W."/>
            <person name="Teshima H."/>
            <person name="Bruce D."/>
            <person name="Detter C."/>
            <person name="Tapia R."/>
            <person name="Han S."/>
            <person name="Land M."/>
            <person name="Hauser L."/>
            <person name="Jeffries C.D."/>
            <person name="Han J."/>
            <person name="Pitluck S."/>
            <person name="Nolan M."/>
            <person name="Chen A."/>
            <person name="Huntemann M."/>
            <person name="Mavromatis K."/>
            <person name="Mikhailova N."/>
            <person name="Liolios K."/>
            <person name="Woyke T."/>
            <person name="Lynd L.R."/>
        </authorList>
    </citation>
    <scope>NUCLEOTIDE SEQUENCE [LARGE SCALE GENOMIC DNA]</scope>
    <source>
        <strain evidence="7">DSM 19732 / NBRC 101661 / EBR45</strain>
    </source>
</reference>
<keyword evidence="4 5" id="KW-0472">Membrane</keyword>
<feature type="transmembrane region" description="Helical" evidence="5">
    <location>
        <begin position="64"/>
        <end position="82"/>
    </location>
</feature>
<dbReference type="Proteomes" id="UP000005435">
    <property type="component" value="Chromosome"/>
</dbReference>
<accession>G8LX03</accession>
<dbReference type="GO" id="GO:0005886">
    <property type="term" value="C:plasma membrane"/>
    <property type="evidence" value="ECO:0007669"/>
    <property type="project" value="TreeGrafter"/>
</dbReference>
<reference evidence="7" key="1">
    <citation type="submission" date="2011-12" db="EMBL/GenBank/DDBJ databases">
        <title>Complete sequence of Clostridium clariflavum DSM 19732.</title>
        <authorList>
            <consortium name="US DOE Joint Genome Institute"/>
            <person name="Lucas S."/>
            <person name="Han J."/>
            <person name="Lapidus A."/>
            <person name="Cheng J.-F."/>
            <person name="Goodwin L."/>
            <person name="Pitluck S."/>
            <person name="Peters L."/>
            <person name="Teshima H."/>
            <person name="Detter J.C."/>
            <person name="Han C."/>
            <person name="Tapia R."/>
            <person name="Land M."/>
            <person name="Hauser L."/>
            <person name="Kyrpides N."/>
            <person name="Ivanova N."/>
            <person name="Pagani I."/>
            <person name="Kitzmiller T."/>
            <person name="Lynd L."/>
            <person name="Izquierdo J."/>
            <person name="Woyke T."/>
        </authorList>
    </citation>
    <scope>NUCLEOTIDE SEQUENCE [LARGE SCALE GENOMIC DNA]</scope>
    <source>
        <strain evidence="7">DSM 19732 / NBRC 101661 / EBR45</strain>
    </source>
</reference>
<dbReference type="GO" id="GO:0016829">
    <property type="term" value="F:lyase activity"/>
    <property type="evidence" value="ECO:0007669"/>
    <property type="project" value="UniProtKB-KW"/>
</dbReference>
<evidence type="ECO:0000256" key="5">
    <source>
        <dbReference type="SAM" id="Phobius"/>
    </source>
</evidence>
<dbReference type="AlphaFoldDB" id="G8LX03"/>
<organism evidence="6 7">
    <name type="scientific">Acetivibrio clariflavus (strain DSM 19732 / NBRC 101661 / EBR45)</name>
    <name type="common">Clostridium clariflavum</name>
    <dbReference type="NCBI Taxonomy" id="720554"/>
    <lineage>
        <taxon>Bacteria</taxon>
        <taxon>Bacillati</taxon>
        <taxon>Bacillota</taxon>
        <taxon>Clostridia</taxon>
        <taxon>Eubacteriales</taxon>
        <taxon>Oscillospiraceae</taxon>
        <taxon>Acetivibrio</taxon>
    </lineage>
</organism>
<dbReference type="HOGENOM" id="CLU_015134_0_2_9"/>
<gene>
    <name evidence="6" type="ordered locus">Clocl_0978</name>
</gene>
<proteinExistence type="predicted"/>
<feature type="transmembrane region" description="Helical" evidence="5">
    <location>
        <begin position="259"/>
        <end position="282"/>
    </location>
</feature>
<name>G8LX03_ACECE</name>
<protein>
    <submittedName>
        <fullName evidence="6">Formate hydrogenlyase subunit 4</fullName>
    </submittedName>
</protein>
<dbReference type="Pfam" id="PF00146">
    <property type="entry name" value="NADHdh"/>
    <property type="match status" value="1"/>
</dbReference>
<keyword evidence="6" id="KW-0456">Lyase</keyword>
<dbReference type="EMBL" id="CP003065">
    <property type="protein sequence ID" value="AEV67655.1"/>
    <property type="molecule type" value="Genomic_DNA"/>
</dbReference>
<dbReference type="InterPro" id="IPR001694">
    <property type="entry name" value="NADH_UbQ_OxRdtase_su1/FPO"/>
</dbReference>
<evidence type="ECO:0000256" key="1">
    <source>
        <dbReference type="ARBA" id="ARBA00004141"/>
    </source>
</evidence>
<feature type="transmembrane region" description="Helical" evidence="5">
    <location>
        <begin position="222"/>
        <end position="247"/>
    </location>
</feature>
<dbReference type="PANTHER" id="PTHR43359:SF1">
    <property type="entry name" value="FORMATE HYDROGENLYASE SUBUNIT 4-RELATED"/>
    <property type="match status" value="1"/>
</dbReference>
<dbReference type="RefSeq" id="WP_014254273.1">
    <property type="nucleotide sequence ID" value="NC_016627.1"/>
</dbReference>
<evidence type="ECO:0000256" key="4">
    <source>
        <dbReference type="ARBA" id="ARBA00023136"/>
    </source>
</evidence>
<dbReference type="PANTHER" id="PTHR43359">
    <property type="entry name" value="FORMATE HYDROGENLYASE SUBUNIT 4"/>
    <property type="match status" value="1"/>
</dbReference>
<dbReference type="OrthoDB" id="9778499at2"/>
<evidence type="ECO:0000313" key="6">
    <source>
        <dbReference type="EMBL" id="AEV67655.1"/>
    </source>
</evidence>
<keyword evidence="3 5" id="KW-1133">Transmembrane helix</keyword>
<feature type="transmembrane region" description="Helical" evidence="5">
    <location>
        <begin position="126"/>
        <end position="145"/>
    </location>
</feature>
<evidence type="ECO:0000256" key="2">
    <source>
        <dbReference type="ARBA" id="ARBA00022692"/>
    </source>
</evidence>
<feature type="transmembrane region" description="Helical" evidence="5">
    <location>
        <begin position="87"/>
        <end position="106"/>
    </location>
</feature>
<comment type="subcellular location">
    <subcellularLocation>
        <location evidence="1">Membrane</location>
        <topology evidence="1">Multi-pass membrane protein</topology>
    </subcellularLocation>
</comment>
<keyword evidence="7" id="KW-1185">Reference proteome</keyword>
<dbReference type="InterPro" id="IPR052561">
    <property type="entry name" value="ComplexI_Subunit1"/>
</dbReference>
<sequence length="283" mass="31762" precursor="true">MRIAISVILFIILGPLIGGLLSGLDRVITAKMQGRVGPPLLQPFYDVSKLLKKETLLVNKTQDFYVFAFLVLIIFTGCLFFAGEDLLLVVFALTLASVLLVLAAFSTSSPYSHMGAERELIQMMSYEPMVIIMTVGVYMITKNFYISKIVAFDKPLIMYLPGVFLGFLYVLTIKFRKSPFDLSMSHHAHQEIVRGITTEFTGKKLAMIEIAHWYENVFLLGFIYLFFANNPVIGIIATLAAFFLEIFIDNSSARVKWEFAMVSSWVVAISLGMVNIAVLYFIG</sequence>
<dbReference type="KEGG" id="ccl:Clocl_0978"/>
<evidence type="ECO:0000256" key="3">
    <source>
        <dbReference type="ARBA" id="ARBA00022989"/>
    </source>
</evidence>
<keyword evidence="2 5" id="KW-0812">Transmembrane</keyword>
<evidence type="ECO:0000313" key="7">
    <source>
        <dbReference type="Proteomes" id="UP000005435"/>
    </source>
</evidence>